<dbReference type="Proteomes" id="UP000054279">
    <property type="component" value="Unassembled WGS sequence"/>
</dbReference>
<evidence type="ECO:0000259" key="1">
    <source>
        <dbReference type="Pfam" id="PF20231"/>
    </source>
</evidence>
<dbReference type="InterPro" id="IPR046496">
    <property type="entry name" value="DUF6589"/>
</dbReference>
<keyword evidence="3" id="KW-1185">Reference proteome</keyword>
<gene>
    <name evidence="2" type="ORF">M422DRAFT_52124</name>
</gene>
<protein>
    <recommendedName>
        <fullName evidence="1">DUF6589 domain-containing protein</fullName>
    </recommendedName>
</protein>
<dbReference type="HOGENOM" id="CLU_009487_0_1_1"/>
<evidence type="ECO:0000313" key="2">
    <source>
        <dbReference type="EMBL" id="KIJ34133.1"/>
    </source>
</evidence>
<dbReference type="EMBL" id="KN837203">
    <property type="protein sequence ID" value="KIJ34133.1"/>
    <property type="molecule type" value="Genomic_DNA"/>
</dbReference>
<proteinExistence type="predicted"/>
<name>A0A0C9TUV3_SPHS4</name>
<feature type="domain" description="DUF6589" evidence="1">
    <location>
        <begin position="128"/>
        <end position="246"/>
    </location>
</feature>
<dbReference type="OrthoDB" id="4743193at2759"/>
<reference evidence="2 3" key="1">
    <citation type="submission" date="2014-06" db="EMBL/GenBank/DDBJ databases">
        <title>Evolutionary Origins and Diversification of the Mycorrhizal Mutualists.</title>
        <authorList>
            <consortium name="DOE Joint Genome Institute"/>
            <consortium name="Mycorrhizal Genomics Consortium"/>
            <person name="Kohler A."/>
            <person name="Kuo A."/>
            <person name="Nagy L.G."/>
            <person name="Floudas D."/>
            <person name="Copeland A."/>
            <person name="Barry K.W."/>
            <person name="Cichocki N."/>
            <person name="Veneault-Fourrey C."/>
            <person name="LaButti K."/>
            <person name="Lindquist E.A."/>
            <person name="Lipzen A."/>
            <person name="Lundell T."/>
            <person name="Morin E."/>
            <person name="Murat C."/>
            <person name="Riley R."/>
            <person name="Ohm R."/>
            <person name="Sun H."/>
            <person name="Tunlid A."/>
            <person name="Henrissat B."/>
            <person name="Grigoriev I.V."/>
            <person name="Hibbett D.S."/>
            <person name="Martin F."/>
        </authorList>
    </citation>
    <scope>NUCLEOTIDE SEQUENCE [LARGE SCALE GENOMIC DNA]</scope>
    <source>
        <strain evidence="2 3">SS14</strain>
    </source>
</reference>
<dbReference type="Pfam" id="PF20231">
    <property type="entry name" value="DUF6589"/>
    <property type="match status" value="2"/>
</dbReference>
<dbReference type="AlphaFoldDB" id="A0A0C9TUV3"/>
<feature type="domain" description="DUF6589" evidence="1">
    <location>
        <begin position="264"/>
        <end position="497"/>
    </location>
</feature>
<accession>A0A0C9TUV3</accession>
<evidence type="ECO:0000313" key="3">
    <source>
        <dbReference type="Proteomes" id="UP000054279"/>
    </source>
</evidence>
<sequence length="550" mass="62709">MSSKMRKKFFEEGRKCLCGVAYDNFDVGLQTAAPTISKDSQFLHAASGTLLPLNHGVTHNSRRVSPEVYSKAGLDLNNPNQEIKLSFRSLLPLPHQIAPLPRLPRLPDAPPAPPRPVHSPIRNLHTHLQDWHVLNILIMKSGYFDAYKKKLGSPEEVNCIPVTKTTQIPLRSMEVNQSTIEGNAEIESSILKQCGLGEYALPKDLKASQVNFNSLVVLTHGDLGTLERLLSLIKSRCLENTEERRLHQGCFSYVGILRPKQTGKFASNPGFRLMHNVIHDITHAAMLDCWHIEAGERNPRVKSLEEFAASKPTWEMLQEMAHSIVDKYIASPSFSRKRMGKDDTQRDKQFKNSLLRNRDFLDYIELCHSMNWGDVGKVEAILIPFIFLFQGCGKYKYAQAMIRFLGSLQHVYTPELRNSHAIQMNWLVNPTGKPGCFRAVDWVVELNNLYTKVIYGGHFSNRTLKLMIKQSTLIEIFWATHTIVEDWLHLMHHTRQHSPSDMHLTLQRLSTYMKEGKAHVYCAGCSQIYYEVPDQFQEGLKMLEAQTPVE</sequence>
<organism evidence="2 3">
    <name type="scientific">Sphaerobolus stellatus (strain SS14)</name>
    <dbReference type="NCBI Taxonomy" id="990650"/>
    <lineage>
        <taxon>Eukaryota</taxon>
        <taxon>Fungi</taxon>
        <taxon>Dikarya</taxon>
        <taxon>Basidiomycota</taxon>
        <taxon>Agaricomycotina</taxon>
        <taxon>Agaricomycetes</taxon>
        <taxon>Phallomycetidae</taxon>
        <taxon>Geastrales</taxon>
        <taxon>Sphaerobolaceae</taxon>
        <taxon>Sphaerobolus</taxon>
    </lineage>
</organism>